<dbReference type="InterPro" id="IPR009057">
    <property type="entry name" value="Homeodomain-like_sf"/>
</dbReference>
<dbReference type="RefSeq" id="WP_104230902.1">
    <property type="nucleotide sequence ID" value="NZ_PSNW01000007.1"/>
</dbReference>
<dbReference type="GO" id="GO:0043565">
    <property type="term" value="F:sequence-specific DNA binding"/>
    <property type="evidence" value="ECO:0007669"/>
    <property type="project" value="InterPro"/>
</dbReference>
<keyword evidence="6" id="KW-1185">Reference proteome</keyword>
<dbReference type="Gene3D" id="1.10.10.60">
    <property type="entry name" value="Homeodomain-like"/>
    <property type="match status" value="2"/>
</dbReference>
<dbReference type="AlphaFoldDB" id="A0A2S5TE94"/>
<dbReference type="GO" id="GO:0003700">
    <property type="term" value="F:DNA-binding transcription factor activity"/>
    <property type="evidence" value="ECO:0007669"/>
    <property type="project" value="InterPro"/>
</dbReference>
<evidence type="ECO:0000259" key="4">
    <source>
        <dbReference type="PROSITE" id="PS01124"/>
    </source>
</evidence>
<dbReference type="InterPro" id="IPR032783">
    <property type="entry name" value="AraC_lig"/>
</dbReference>
<evidence type="ECO:0000256" key="3">
    <source>
        <dbReference type="ARBA" id="ARBA00023163"/>
    </source>
</evidence>
<accession>A0A2S5TE94</accession>
<organism evidence="5 6">
    <name type="scientific">Solimonas fluminis</name>
    <dbReference type="NCBI Taxonomy" id="2086571"/>
    <lineage>
        <taxon>Bacteria</taxon>
        <taxon>Pseudomonadati</taxon>
        <taxon>Pseudomonadota</taxon>
        <taxon>Gammaproteobacteria</taxon>
        <taxon>Nevskiales</taxon>
        <taxon>Nevskiaceae</taxon>
        <taxon>Solimonas</taxon>
    </lineage>
</organism>
<protein>
    <submittedName>
        <fullName evidence="5">AraC family transcriptional regulator</fullName>
    </submittedName>
</protein>
<evidence type="ECO:0000313" key="5">
    <source>
        <dbReference type="EMBL" id="PPE73306.1"/>
    </source>
</evidence>
<dbReference type="PANTHER" id="PTHR46796:SF7">
    <property type="entry name" value="ARAC FAMILY TRANSCRIPTIONAL REGULATOR"/>
    <property type="match status" value="1"/>
</dbReference>
<dbReference type="PROSITE" id="PS01124">
    <property type="entry name" value="HTH_ARAC_FAMILY_2"/>
    <property type="match status" value="1"/>
</dbReference>
<evidence type="ECO:0000313" key="6">
    <source>
        <dbReference type="Proteomes" id="UP000238220"/>
    </source>
</evidence>
<dbReference type="InterPro" id="IPR050204">
    <property type="entry name" value="AraC_XylS_family_regulators"/>
</dbReference>
<dbReference type="EMBL" id="PSNW01000007">
    <property type="protein sequence ID" value="PPE73306.1"/>
    <property type="molecule type" value="Genomic_DNA"/>
</dbReference>
<dbReference type="SUPFAM" id="SSF46689">
    <property type="entry name" value="Homeodomain-like"/>
    <property type="match status" value="2"/>
</dbReference>
<dbReference type="OrthoDB" id="9783876at2"/>
<gene>
    <name evidence="5" type="ORF">C3942_13615</name>
</gene>
<evidence type="ECO:0000256" key="2">
    <source>
        <dbReference type="ARBA" id="ARBA00023125"/>
    </source>
</evidence>
<dbReference type="Pfam" id="PF12833">
    <property type="entry name" value="HTH_18"/>
    <property type="match status" value="1"/>
</dbReference>
<name>A0A2S5TE94_9GAMM</name>
<reference evidence="5 6" key="1">
    <citation type="submission" date="2018-02" db="EMBL/GenBank/DDBJ databases">
        <title>Genome sequencing of Solimonas sp. HR-BB.</title>
        <authorList>
            <person name="Lee Y."/>
            <person name="Jeon C.O."/>
        </authorList>
    </citation>
    <scope>NUCLEOTIDE SEQUENCE [LARGE SCALE GENOMIC DNA]</scope>
    <source>
        <strain evidence="5 6">HR-BB</strain>
    </source>
</reference>
<keyword evidence="1" id="KW-0805">Transcription regulation</keyword>
<sequence>MLKNPEDRVLDSALAAYQLHARVTDNASYCGRWHEAEPAAEACIFHLIGSGSCQVSGAGLAAAESLAAGDLVIFPRGHAHRLDGDGFTTMLCGQFDFVCGHRNPLLDALPDCLIVREAEAGSALRRVAQLMCEEANLESFGSRAVVDKLADSLFVMSVRSYLARTPQRRGLLAALADPQLGRALQAMHGEPGRDWSVASLAEVAAMSRSRFAEEFAQLMGQSPIQYLTQWRMMSALRLLQEPRLSVLAIAGRLGYQTEAAFRRSFKRVHGQGPGHFRRLRALPEM</sequence>
<evidence type="ECO:0000256" key="1">
    <source>
        <dbReference type="ARBA" id="ARBA00023015"/>
    </source>
</evidence>
<keyword evidence="3" id="KW-0804">Transcription</keyword>
<dbReference type="SMART" id="SM00342">
    <property type="entry name" value="HTH_ARAC"/>
    <property type="match status" value="1"/>
</dbReference>
<dbReference type="PANTHER" id="PTHR46796">
    <property type="entry name" value="HTH-TYPE TRANSCRIPTIONAL ACTIVATOR RHAS-RELATED"/>
    <property type="match status" value="1"/>
</dbReference>
<dbReference type="InterPro" id="IPR018060">
    <property type="entry name" value="HTH_AraC"/>
</dbReference>
<keyword evidence="2" id="KW-0238">DNA-binding</keyword>
<dbReference type="Proteomes" id="UP000238220">
    <property type="component" value="Unassembled WGS sequence"/>
</dbReference>
<comment type="caution">
    <text evidence="5">The sequence shown here is derived from an EMBL/GenBank/DDBJ whole genome shotgun (WGS) entry which is preliminary data.</text>
</comment>
<dbReference type="Pfam" id="PF12852">
    <property type="entry name" value="Cupin_6"/>
    <property type="match status" value="1"/>
</dbReference>
<feature type="domain" description="HTH araC/xylS-type" evidence="4">
    <location>
        <begin position="181"/>
        <end position="279"/>
    </location>
</feature>
<proteinExistence type="predicted"/>